<keyword evidence="4" id="KW-1185">Reference proteome</keyword>
<dbReference type="InterPro" id="IPR036249">
    <property type="entry name" value="Thioredoxin-like_sf"/>
</dbReference>
<comment type="similarity">
    <text evidence="1">Belongs to the thioredoxin family. DsbA subfamily.</text>
</comment>
<name>A0ABX0A7G1_9GAMM</name>
<sequence length="179" mass="19894">MSQLKPDVGTSDHAQGPRDAPLVLVEYGDFQCPYCGEQYPQIKAVQQAMGKDLCFVFRHFPLAEAHPHAEHAAELTEAADTVGKFWEMHDRLYEHQSTLDDNGLAGHARALGVDDDLFQTVLDEAYAGRVRHDFLTGVRSGVNGTPSLFINGERYDGPRDAASLIELLRAMRELQKQEG</sequence>
<accession>A0ABX0A7G1</accession>
<dbReference type="Pfam" id="PF13462">
    <property type="entry name" value="Thioredoxin_4"/>
    <property type="match status" value="1"/>
</dbReference>
<feature type="domain" description="Thioredoxin" evidence="2">
    <location>
        <begin position="1"/>
        <end position="176"/>
    </location>
</feature>
<dbReference type="SUPFAM" id="SSF52833">
    <property type="entry name" value="Thioredoxin-like"/>
    <property type="match status" value="1"/>
</dbReference>
<dbReference type="Proteomes" id="UP001429354">
    <property type="component" value="Unassembled WGS sequence"/>
</dbReference>
<proteinExistence type="inferred from homology"/>
<dbReference type="InterPro" id="IPR013766">
    <property type="entry name" value="Thioredoxin_domain"/>
</dbReference>
<dbReference type="PROSITE" id="PS51352">
    <property type="entry name" value="THIOREDOXIN_2"/>
    <property type="match status" value="1"/>
</dbReference>
<evidence type="ECO:0000313" key="4">
    <source>
        <dbReference type="Proteomes" id="UP001429354"/>
    </source>
</evidence>
<gene>
    <name evidence="3" type="ORF">DT603_01065</name>
</gene>
<dbReference type="RefSeq" id="WP_162347998.1">
    <property type="nucleotide sequence ID" value="NZ_QOVG01000001.1"/>
</dbReference>
<reference evidence="3 4" key="1">
    <citation type="submission" date="2018-07" db="EMBL/GenBank/DDBJ databases">
        <title>Whole genome Sequencing of Pseudoxanthomonas gei KCTC 32298 (T).</title>
        <authorList>
            <person name="Kumar S."/>
            <person name="Bansal K."/>
            <person name="Kaur A."/>
            <person name="Patil P."/>
            <person name="Sharma S."/>
            <person name="Patil P.B."/>
        </authorList>
    </citation>
    <scope>NUCLEOTIDE SEQUENCE [LARGE SCALE GENOMIC DNA]</scope>
    <source>
        <strain evidence="3 4">KCTC 32298</strain>
    </source>
</reference>
<dbReference type="EMBL" id="QOVG01000001">
    <property type="protein sequence ID" value="NDK37437.1"/>
    <property type="molecule type" value="Genomic_DNA"/>
</dbReference>
<comment type="caution">
    <text evidence="3">The sequence shown here is derived from an EMBL/GenBank/DDBJ whole genome shotgun (WGS) entry which is preliminary data.</text>
</comment>
<dbReference type="PANTHER" id="PTHR13887">
    <property type="entry name" value="GLUTATHIONE S-TRANSFERASE KAPPA"/>
    <property type="match status" value="1"/>
</dbReference>
<evidence type="ECO:0000259" key="2">
    <source>
        <dbReference type="PROSITE" id="PS51352"/>
    </source>
</evidence>
<organism evidence="3 4">
    <name type="scientific">Pseudoxanthomonas gei</name>
    <dbReference type="NCBI Taxonomy" id="1383030"/>
    <lineage>
        <taxon>Bacteria</taxon>
        <taxon>Pseudomonadati</taxon>
        <taxon>Pseudomonadota</taxon>
        <taxon>Gammaproteobacteria</taxon>
        <taxon>Lysobacterales</taxon>
        <taxon>Lysobacteraceae</taxon>
        <taxon>Pseudoxanthomonas</taxon>
    </lineage>
</organism>
<dbReference type="InterPro" id="IPR012336">
    <property type="entry name" value="Thioredoxin-like_fold"/>
</dbReference>
<dbReference type="CDD" id="cd02972">
    <property type="entry name" value="DsbA_family"/>
    <property type="match status" value="1"/>
</dbReference>
<dbReference type="PANTHER" id="PTHR13887:SF55">
    <property type="entry name" value="SLR0313 PROTEIN"/>
    <property type="match status" value="1"/>
</dbReference>
<protein>
    <submittedName>
        <fullName evidence="3">DsbA family protein</fullName>
    </submittedName>
</protein>
<evidence type="ECO:0000256" key="1">
    <source>
        <dbReference type="ARBA" id="ARBA00005791"/>
    </source>
</evidence>
<evidence type="ECO:0000313" key="3">
    <source>
        <dbReference type="EMBL" id="NDK37437.1"/>
    </source>
</evidence>
<dbReference type="Gene3D" id="3.40.30.10">
    <property type="entry name" value="Glutaredoxin"/>
    <property type="match status" value="1"/>
</dbReference>